<reference evidence="3 4" key="1">
    <citation type="submission" date="2018-02" db="EMBL/GenBank/DDBJ databases">
        <title>Whole genome sequencing of endophytic bacterium.</title>
        <authorList>
            <person name="Eedara R."/>
            <person name="Podile A.R."/>
        </authorList>
    </citation>
    <scope>NUCLEOTIDE SEQUENCE [LARGE SCALE GENOMIC DNA]</scope>
    <source>
        <strain evidence="3 4">RP1T</strain>
    </source>
</reference>
<organism evidence="3 4">
    <name type="scientific">Labrys okinawensis</name>
    <dbReference type="NCBI Taxonomy" id="346911"/>
    <lineage>
        <taxon>Bacteria</taxon>
        <taxon>Pseudomonadati</taxon>
        <taxon>Pseudomonadota</taxon>
        <taxon>Alphaproteobacteria</taxon>
        <taxon>Hyphomicrobiales</taxon>
        <taxon>Xanthobacteraceae</taxon>
        <taxon>Labrys</taxon>
    </lineage>
</organism>
<dbReference type="InterPro" id="IPR036390">
    <property type="entry name" value="WH_DNA-bd_sf"/>
</dbReference>
<dbReference type="SUPFAM" id="SSF46785">
    <property type="entry name" value="Winged helix' DNA-binding domain"/>
    <property type="match status" value="1"/>
</dbReference>
<feature type="domain" description="HTH arsR-type" evidence="2">
    <location>
        <begin position="17"/>
        <end position="94"/>
    </location>
</feature>
<feature type="compositionally biased region" description="Basic and acidic residues" evidence="1">
    <location>
        <begin position="121"/>
        <end position="132"/>
    </location>
</feature>
<dbReference type="EMBL" id="PUEJ01000013">
    <property type="protein sequence ID" value="PRH84530.1"/>
    <property type="molecule type" value="Genomic_DNA"/>
</dbReference>
<dbReference type="InterPro" id="IPR036388">
    <property type="entry name" value="WH-like_DNA-bd_sf"/>
</dbReference>
<keyword evidence="4" id="KW-1185">Reference proteome</keyword>
<feature type="region of interest" description="Disordered" evidence="1">
    <location>
        <begin position="110"/>
        <end position="132"/>
    </location>
</feature>
<name>A0A2S9Q5D0_9HYPH</name>
<evidence type="ECO:0000256" key="1">
    <source>
        <dbReference type="SAM" id="MobiDB-lite"/>
    </source>
</evidence>
<evidence type="ECO:0000313" key="4">
    <source>
        <dbReference type="Proteomes" id="UP000237682"/>
    </source>
</evidence>
<dbReference type="OrthoDB" id="7192471at2"/>
<feature type="compositionally biased region" description="Polar residues" evidence="1">
    <location>
        <begin position="111"/>
        <end position="120"/>
    </location>
</feature>
<accession>A0A2S9Q5D0</accession>
<sequence>MAKTIFHPETDQIELTTVLEALSDPIRRDIILGLFEDGEQNCSAFNGLSSKTNLTYHYVRLREAGLTRTRAMGTHRLITLRAHDIESRFPGLLAAILAAARAERAQRQIQDLSGTLSSAKQGDDEPHREDGA</sequence>
<protein>
    <submittedName>
        <fullName evidence="3">Transcriptional regulator</fullName>
    </submittedName>
</protein>
<gene>
    <name evidence="3" type="ORF">C5L14_27170</name>
</gene>
<dbReference type="InterPro" id="IPR001845">
    <property type="entry name" value="HTH_ArsR_DNA-bd_dom"/>
</dbReference>
<dbReference type="Proteomes" id="UP000237682">
    <property type="component" value="Unassembled WGS sequence"/>
</dbReference>
<evidence type="ECO:0000259" key="2">
    <source>
        <dbReference type="SMART" id="SM00418"/>
    </source>
</evidence>
<dbReference type="SMART" id="SM00418">
    <property type="entry name" value="HTH_ARSR"/>
    <property type="match status" value="1"/>
</dbReference>
<evidence type="ECO:0000313" key="3">
    <source>
        <dbReference type="EMBL" id="PRH84530.1"/>
    </source>
</evidence>
<dbReference type="Gene3D" id="1.10.10.10">
    <property type="entry name" value="Winged helix-like DNA-binding domain superfamily/Winged helix DNA-binding domain"/>
    <property type="match status" value="1"/>
</dbReference>
<dbReference type="RefSeq" id="WP_105865187.1">
    <property type="nucleotide sequence ID" value="NZ_PUEJ01000013.1"/>
</dbReference>
<dbReference type="AlphaFoldDB" id="A0A2S9Q5D0"/>
<proteinExistence type="predicted"/>
<dbReference type="GO" id="GO:0003700">
    <property type="term" value="F:DNA-binding transcription factor activity"/>
    <property type="evidence" value="ECO:0007669"/>
    <property type="project" value="InterPro"/>
</dbReference>
<comment type="caution">
    <text evidence="3">The sequence shown here is derived from an EMBL/GenBank/DDBJ whole genome shotgun (WGS) entry which is preliminary data.</text>
</comment>